<name>T1C9T1_9ZZZZ</name>
<comment type="similarity">
    <text evidence="1">Belongs to the short-chain dehydrogenases/reductases (SDR) family.</text>
</comment>
<dbReference type="PANTHER" id="PTHR42760">
    <property type="entry name" value="SHORT-CHAIN DEHYDROGENASES/REDUCTASES FAMILY MEMBER"/>
    <property type="match status" value="1"/>
</dbReference>
<feature type="non-terminal residue" evidence="2">
    <location>
        <position position="1"/>
    </location>
</feature>
<dbReference type="GO" id="GO:0030497">
    <property type="term" value="P:fatty acid elongation"/>
    <property type="evidence" value="ECO:0007669"/>
    <property type="project" value="TreeGrafter"/>
</dbReference>
<dbReference type="InterPro" id="IPR002347">
    <property type="entry name" value="SDR_fam"/>
</dbReference>
<dbReference type="GO" id="GO:0016616">
    <property type="term" value="F:oxidoreductase activity, acting on the CH-OH group of donors, NAD or NADP as acceptor"/>
    <property type="evidence" value="ECO:0007669"/>
    <property type="project" value="TreeGrafter"/>
</dbReference>
<reference evidence="2" key="2">
    <citation type="journal article" date="2014" name="ISME J.">
        <title>Microbial stratification in low pH oxic and suboxic macroscopic growths along an acid mine drainage.</title>
        <authorList>
            <person name="Mendez-Garcia C."/>
            <person name="Mesa V."/>
            <person name="Sprenger R.R."/>
            <person name="Richter M."/>
            <person name="Diez M.S."/>
            <person name="Solano J."/>
            <person name="Bargiela R."/>
            <person name="Golyshina O.V."/>
            <person name="Manteca A."/>
            <person name="Ramos J.L."/>
            <person name="Gallego J.R."/>
            <person name="Llorente I."/>
            <person name="Martins Dos Santos V.A."/>
            <person name="Jensen O.N."/>
            <person name="Pelaez A.I."/>
            <person name="Sanchez J."/>
            <person name="Ferrer M."/>
        </authorList>
    </citation>
    <scope>NUCLEOTIDE SEQUENCE</scope>
</reference>
<dbReference type="Pfam" id="PF13561">
    <property type="entry name" value="adh_short_C2"/>
    <property type="match status" value="1"/>
</dbReference>
<dbReference type="PRINTS" id="PR00081">
    <property type="entry name" value="GDHRDH"/>
</dbReference>
<comment type="caution">
    <text evidence="2">The sequence shown here is derived from an EMBL/GenBank/DDBJ whole genome shotgun (WGS) entry which is preliminary data.</text>
</comment>
<dbReference type="CDD" id="cd05233">
    <property type="entry name" value="SDR_c"/>
    <property type="match status" value="1"/>
</dbReference>
<evidence type="ECO:0000256" key="1">
    <source>
        <dbReference type="ARBA" id="ARBA00006484"/>
    </source>
</evidence>
<gene>
    <name evidence="2" type="ORF">B2A_02525</name>
</gene>
<dbReference type="PANTHER" id="PTHR42760:SF40">
    <property type="entry name" value="3-OXOACYL-[ACYL-CARRIER-PROTEIN] REDUCTASE, CHLOROPLASTIC"/>
    <property type="match status" value="1"/>
</dbReference>
<dbReference type="AlphaFoldDB" id="T1C9T1"/>
<evidence type="ECO:0000313" key="2">
    <source>
        <dbReference type="EMBL" id="EQD63110.1"/>
    </source>
</evidence>
<proteinExistence type="inferred from homology"/>
<dbReference type="SUPFAM" id="SSF51735">
    <property type="entry name" value="NAD(P)-binding Rossmann-fold domains"/>
    <property type="match status" value="1"/>
</dbReference>
<organism evidence="2">
    <name type="scientific">mine drainage metagenome</name>
    <dbReference type="NCBI Taxonomy" id="410659"/>
    <lineage>
        <taxon>unclassified sequences</taxon>
        <taxon>metagenomes</taxon>
        <taxon>ecological metagenomes</taxon>
    </lineage>
</organism>
<protein>
    <submittedName>
        <fullName evidence="2">Short-chain dehydrogenase/reductase SDR</fullName>
    </submittedName>
</protein>
<sequence length="147" mass="15438">RPAEWDEPLRVDLEGSFRTVQAARPWLARSPGAAVVTLSSVLGAHAAAGGIPYQAAKAGIEQMTRALALELAPRIRVNSVAPGFIRTDLNRGGHEDPEYFRAVRAATPLGRWGEPDEIAPAVAFLLSPAASGITGAVLPIDGGIPLR</sequence>
<dbReference type="InterPro" id="IPR036291">
    <property type="entry name" value="NAD(P)-bd_dom_sf"/>
</dbReference>
<reference evidence="2" key="1">
    <citation type="submission" date="2013-08" db="EMBL/GenBank/DDBJ databases">
        <authorList>
            <person name="Mendez C."/>
            <person name="Richter M."/>
            <person name="Ferrer M."/>
            <person name="Sanchez J."/>
        </authorList>
    </citation>
    <scope>NUCLEOTIDE SEQUENCE</scope>
</reference>
<accession>T1C9T1</accession>
<dbReference type="Gene3D" id="3.40.50.720">
    <property type="entry name" value="NAD(P)-binding Rossmann-like Domain"/>
    <property type="match status" value="1"/>
</dbReference>
<dbReference type="EMBL" id="AUZZ01001716">
    <property type="protein sequence ID" value="EQD63110.1"/>
    <property type="molecule type" value="Genomic_DNA"/>
</dbReference>